<feature type="domain" description="Threonyl/alanyl tRNA synthetase SAD" evidence="2">
    <location>
        <begin position="193"/>
        <end position="242"/>
    </location>
</feature>
<evidence type="ECO:0000313" key="4">
    <source>
        <dbReference type="Proteomes" id="UP000814243"/>
    </source>
</evidence>
<dbReference type="GO" id="GO:0004829">
    <property type="term" value="F:threonine-tRNA ligase activity"/>
    <property type="evidence" value="ECO:0007669"/>
    <property type="project" value="TreeGrafter"/>
</dbReference>
<organism evidence="3 4">
    <name type="scientific">Spodoptera exigua</name>
    <name type="common">Beet armyworm</name>
    <name type="synonym">Noctua fulgens</name>
    <dbReference type="NCBI Taxonomy" id="7107"/>
    <lineage>
        <taxon>Eukaryota</taxon>
        <taxon>Metazoa</taxon>
        <taxon>Ecdysozoa</taxon>
        <taxon>Arthropoda</taxon>
        <taxon>Hexapoda</taxon>
        <taxon>Insecta</taxon>
        <taxon>Pterygota</taxon>
        <taxon>Neoptera</taxon>
        <taxon>Endopterygota</taxon>
        <taxon>Lepidoptera</taxon>
        <taxon>Glossata</taxon>
        <taxon>Ditrysia</taxon>
        <taxon>Noctuoidea</taxon>
        <taxon>Noctuidae</taxon>
        <taxon>Amphipyrinae</taxon>
        <taxon>Spodoptera</taxon>
    </lineage>
</organism>
<reference evidence="3" key="1">
    <citation type="journal article" date="2021" name="G3 (Bethesda)">
        <title>Genome and transcriptome analysis of the beet armyworm Spodoptera exigua reveals targets for pest control. .</title>
        <authorList>
            <person name="Simon S."/>
            <person name="Breeschoten T."/>
            <person name="Jansen H.J."/>
            <person name="Dirks R.P."/>
            <person name="Schranz M.E."/>
            <person name="Ros V.I.D."/>
        </authorList>
    </citation>
    <scope>NUCLEOTIDE SEQUENCE</scope>
    <source>
        <strain evidence="3">TB_SE_WUR_2020</strain>
    </source>
</reference>
<dbReference type="SUPFAM" id="SSF81271">
    <property type="entry name" value="TGS-like"/>
    <property type="match status" value="1"/>
</dbReference>
<dbReference type="Pfam" id="PF02824">
    <property type="entry name" value="TGS"/>
    <property type="match status" value="1"/>
</dbReference>
<evidence type="ECO:0000259" key="2">
    <source>
        <dbReference type="SMART" id="SM00863"/>
    </source>
</evidence>
<proteinExistence type="predicted"/>
<dbReference type="InterPro" id="IPR012676">
    <property type="entry name" value="TGS-like"/>
</dbReference>
<dbReference type="Proteomes" id="UP000814243">
    <property type="component" value="Unassembled WGS sequence"/>
</dbReference>
<comment type="caution">
    <text evidence="3">The sequence shown here is derived from an EMBL/GenBank/DDBJ whole genome shotgun (WGS) entry which is preliminary data.</text>
</comment>
<name>A0A922M7Z4_SPOEX</name>
<protein>
    <recommendedName>
        <fullName evidence="2">Threonyl/alanyl tRNA synthetase SAD domain-containing protein</fullName>
    </recommendedName>
</protein>
<dbReference type="InterPro" id="IPR012947">
    <property type="entry name" value="tRNA_SAD"/>
</dbReference>
<dbReference type="Pfam" id="PF07973">
    <property type="entry name" value="tRNA_SAD"/>
    <property type="match status" value="1"/>
</dbReference>
<dbReference type="GO" id="GO:0005524">
    <property type="term" value="F:ATP binding"/>
    <property type="evidence" value="ECO:0007669"/>
    <property type="project" value="InterPro"/>
</dbReference>
<evidence type="ECO:0000313" key="3">
    <source>
        <dbReference type="EMBL" id="KAH9631874.1"/>
    </source>
</evidence>
<gene>
    <name evidence="3" type="ORF">HF086_014346</name>
</gene>
<dbReference type="InterPro" id="IPR018163">
    <property type="entry name" value="Thr/Ala-tRNA-synth_IIc_edit"/>
</dbReference>
<dbReference type="EMBL" id="JACEFF010000740">
    <property type="protein sequence ID" value="KAH9631874.1"/>
    <property type="molecule type" value="Genomic_DNA"/>
</dbReference>
<dbReference type="GO" id="GO:0006435">
    <property type="term" value="P:threonyl-tRNA aminoacylation"/>
    <property type="evidence" value="ECO:0007669"/>
    <property type="project" value="TreeGrafter"/>
</dbReference>
<dbReference type="GO" id="GO:0005739">
    <property type="term" value="C:mitochondrion"/>
    <property type="evidence" value="ECO:0007669"/>
    <property type="project" value="TreeGrafter"/>
</dbReference>
<dbReference type="PANTHER" id="PTHR11451:SF46">
    <property type="entry name" value="THREONINE--TRNA LIGASE"/>
    <property type="match status" value="1"/>
</dbReference>
<evidence type="ECO:0000256" key="1">
    <source>
        <dbReference type="ARBA" id="ARBA00022917"/>
    </source>
</evidence>
<dbReference type="Gene3D" id="3.30.980.10">
    <property type="entry name" value="Threonyl-trna Synthetase, Chain A, domain 2"/>
    <property type="match status" value="1"/>
</dbReference>
<dbReference type="AlphaFoldDB" id="A0A922M7Z4"/>
<dbReference type="InterPro" id="IPR012675">
    <property type="entry name" value="Beta-grasp_dom_sf"/>
</dbReference>
<dbReference type="InterPro" id="IPR004095">
    <property type="entry name" value="TGS"/>
</dbReference>
<dbReference type="FunFam" id="3.30.980.10:FF:000003">
    <property type="entry name" value="Threonine--tRNA ligase, cytoplasmic"/>
    <property type="match status" value="1"/>
</dbReference>
<dbReference type="CDD" id="cd01667">
    <property type="entry name" value="TGS_ThrRS"/>
    <property type="match status" value="1"/>
</dbReference>
<dbReference type="SMART" id="SM00863">
    <property type="entry name" value="tRNA_SAD"/>
    <property type="match status" value="1"/>
</dbReference>
<sequence>MLKFIGIRGGCVVRCKDYAYATWSKAKAMKEKKKKAEEGSGGVAELNPWPEYIQKRITLWDKFKIQYEEELAKKPDFHPSSPHPTLMMTVLHHSQGLADSTIIARVNNELWDLDRPLEGDCKLELLRWDNTDAQAVFWHSSAHMLGEAMERKIAKEKQPFERLELTKEQLLEMFDYNPFKVRILNEKVNTPTTTVYRCGPLIDLCRGPHVRHTGKVKALKVTKNSATYWEGKADAESLQRIYGVSFPEPKQLKEWEHIQEEAAKRDHRKIGKT</sequence>
<dbReference type="Gene3D" id="3.10.20.30">
    <property type="match status" value="1"/>
</dbReference>
<keyword evidence="1" id="KW-0648">Protein biosynthesis</keyword>
<accession>A0A922M7Z4</accession>
<dbReference type="SUPFAM" id="SSF55186">
    <property type="entry name" value="ThrRS/AlaRS common domain"/>
    <property type="match status" value="1"/>
</dbReference>
<dbReference type="PANTHER" id="PTHR11451">
    <property type="entry name" value="THREONINE-TRNA LIGASE"/>
    <property type="match status" value="1"/>
</dbReference>